<dbReference type="Proteomes" id="UP000717634">
    <property type="component" value="Unassembled WGS sequence"/>
</dbReference>
<dbReference type="RefSeq" id="WP_168674435.1">
    <property type="nucleotide sequence ID" value="NZ_JAAVTK010000011.1"/>
</dbReference>
<evidence type="ECO:0000313" key="3">
    <source>
        <dbReference type="EMBL" id="NKI90847.1"/>
    </source>
</evidence>
<dbReference type="InterPro" id="IPR043738">
    <property type="entry name" value="DUF5683"/>
</dbReference>
<proteinExistence type="predicted"/>
<evidence type="ECO:0000256" key="1">
    <source>
        <dbReference type="SAM" id="SignalP"/>
    </source>
</evidence>
<keyword evidence="4" id="KW-1185">Reference proteome</keyword>
<gene>
    <name evidence="3" type="ORF">HBN54_003457</name>
</gene>
<dbReference type="EMBL" id="JAAVTK010000011">
    <property type="protein sequence ID" value="NKI90847.1"/>
    <property type="molecule type" value="Genomic_DNA"/>
</dbReference>
<keyword evidence="1" id="KW-0732">Signal</keyword>
<accession>A0ABX1HPB3</accession>
<evidence type="ECO:0000259" key="2">
    <source>
        <dbReference type="Pfam" id="PF18935"/>
    </source>
</evidence>
<evidence type="ECO:0000313" key="4">
    <source>
        <dbReference type="Proteomes" id="UP000717634"/>
    </source>
</evidence>
<protein>
    <recommendedName>
        <fullName evidence="2">DUF5683 domain-containing protein</fullName>
    </recommendedName>
</protein>
<name>A0ABX1HPB3_9BACT</name>
<feature type="chain" id="PRO_5046291989" description="DUF5683 domain-containing protein" evidence="1">
    <location>
        <begin position="27"/>
        <end position="251"/>
    </location>
</feature>
<organism evidence="3 4">
    <name type="scientific">Hymenobacter artigasi</name>
    <dbReference type="NCBI Taxonomy" id="2719616"/>
    <lineage>
        <taxon>Bacteria</taxon>
        <taxon>Pseudomonadati</taxon>
        <taxon>Bacteroidota</taxon>
        <taxon>Cytophagia</taxon>
        <taxon>Cytophagales</taxon>
        <taxon>Hymenobacteraceae</taxon>
        <taxon>Hymenobacter</taxon>
    </lineage>
</organism>
<comment type="caution">
    <text evidence="3">The sequence shown here is derived from an EMBL/GenBank/DDBJ whole genome shotgun (WGS) entry which is preliminary data.</text>
</comment>
<dbReference type="Pfam" id="PF18935">
    <property type="entry name" value="DUF5683"/>
    <property type="match status" value="1"/>
</dbReference>
<sequence>MKKRISFLAFAGLLLSSLLASHAGYAQVFDPNPAPTRTPAAILADTTERREVVVTPAAKRQKAAADSARRTEHMFRAFGFKGIRLTRPGKAAMLALVLPGAGQIYNHRYWKLPLVYGALGGVIYGEYFYQKGYREFADAYNNITDSKINPQTGVAYKVLDGNLGDRAKLVRSVDGLNTGVIFYRGYRDIFYLYIGLAYGLQIVDALVDAHLQDFDVSDDLSLHWEPRMLAVPGQTSFLPTAPGVMFALRVK</sequence>
<feature type="domain" description="DUF5683" evidence="2">
    <location>
        <begin position="86"/>
        <end position="247"/>
    </location>
</feature>
<feature type="signal peptide" evidence="1">
    <location>
        <begin position="1"/>
        <end position="26"/>
    </location>
</feature>
<reference evidence="3 4" key="1">
    <citation type="submission" date="2020-03" db="EMBL/GenBank/DDBJ databases">
        <title>Genomic Encyclopedia of Type Strains, Phase IV (KMG-V): Genome sequencing to study the core and pangenomes of soil and plant-associated prokaryotes.</title>
        <authorList>
            <person name="Whitman W."/>
        </authorList>
    </citation>
    <scope>NUCLEOTIDE SEQUENCE [LARGE SCALE GENOMIC DNA]</scope>
    <source>
        <strain evidence="3 4">1B</strain>
    </source>
</reference>